<comment type="function">
    <text evidence="1">VSG forms a coat on the surface of the parasite. The trypanosome evades the immune response of the host by expressing a series of antigenically distinct VSGs from an estimated 1000 VSG genes.</text>
</comment>
<dbReference type="GO" id="GO:0098552">
    <property type="term" value="C:side of membrane"/>
    <property type="evidence" value="ECO:0007669"/>
    <property type="project" value="UniProtKB-KW"/>
</dbReference>
<feature type="region of interest" description="Disordered" evidence="8">
    <location>
        <begin position="383"/>
        <end position="406"/>
    </location>
</feature>
<keyword evidence="4" id="KW-0336">GPI-anchor</keyword>
<name>A0A1J0R984_9TRYP</name>
<reference evidence="9" key="1">
    <citation type="submission" date="2016-08" db="EMBL/GenBank/DDBJ databases">
        <title>VSG repertoire of Trypanosoma brucei EATRO 1125.</title>
        <authorList>
            <person name="Cross G.A."/>
        </authorList>
    </citation>
    <scope>NUCLEOTIDE SEQUENCE</scope>
    <source>
        <strain evidence="9">EATRO 1125</strain>
    </source>
</reference>
<evidence type="ECO:0000256" key="3">
    <source>
        <dbReference type="ARBA" id="ARBA00022475"/>
    </source>
</evidence>
<dbReference type="VEuPathDB" id="TriTrypDB:Tb427_000612200"/>
<dbReference type="VEuPathDB" id="TriTrypDB:Tb11.v5.0911"/>
<dbReference type="Gene3D" id="4.10.110.20">
    <property type="entry name" value="Variant surface glycoprotein MITAT 1.2, VSG 221, C-terminal domain"/>
    <property type="match status" value="1"/>
</dbReference>
<keyword evidence="5" id="KW-0472">Membrane</keyword>
<evidence type="ECO:0000256" key="1">
    <source>
        <dbReference type="ARBA" id="ARBA00002523"/>
    </source>
</evidence>
<sequence length="421" mass="45050">MTKVWDLARGVETDPKKKHFYAVLKAYATTLLKQVAKAQNEKMHKEVDLIVAMSRHEGYLRGRQHAFELQKTATLGTATTPDSTTCKQTMTITARPDSSCNFKTLADAGVNVPLTAPTAATKIKVSDTTDLAVLTNGATLTNTLASDTFSRASGTTCITANSGTGTLTAGITWPGTTETGTTPKPLKQTTHGETKCKDAPSSTADEPPSDRLARLLCEAQQSAANPAPSLAAITPEAIKNSPEALQAANNLMMGPKKVSDPTTGEGKTAVQGALQELIGDASNFSATFITGLKSTRVSFKKLEKDQPEKSLEDIARSDDFEVAVSYFEGKSMLAVADAAKKACKPQITETEETCNKKGQNECKSPCKWKENATDANKKCTLSEEANKEVEGKKEDGKPTNTTASNSFVINKVPLWPEFSLF</sequence>
<feature type="compositionally biased region" description="Basic and acidic residues" evidence="8">
    <location>
        <begin position="383"/>
        <end position="397"/>
    </location>
</feature>
<evidence type="ECO:0000256" key="2">
    <source>
        <dbReference type="ARBA" id="ARBA00004609"/>
    </source>
</evidence>
<proteinExistence type="predicted"/>
<keyword evidence="3" id="KW-1003">Cell membrane</keyword>
<comment type="subcellular location">
    <subcellularLocation>
        <location evidence="2">Cell membrane</location>
        <topology evidence="2">Lipid-anchor</topology>
        <topology evidence="2">GPI-anchor</topology>
    </subcellularLocation>
</comment>
<dbReference type="SUPFAM" id="SSF118251">
    <property type="entry name" value="Variant surface glycoprotein MITAT 1.2, VSG 221, C-terminal domain"/>
    <property type="match status" value="1"/>
</dbReference>
<dbReference type="VEuPathDB" id="TriTrypDB:Tb1125.Tb11.v5.0911"/>
<keyword evidence="6" id="KW-0325">Glycoprotein</keyword>
<evidence type="ECO:0000256" key="6">
    <source>
        <dbReference type="ARBA" id="ARBA00023180"/>
    </source>
</evidence>
<evidence type="ECO:0000256" key="7">
    <source>
        <dbReference type="ARBA" id="ARBA00023288"/>
    </source>
</evidence>
<dbReference type="SUPFAM" id="SSF58087">
    <property type="entry name" value="Variant surface glycoprotein (N-terminal domain)"/>
    <property type="match status" value="1"/>
</dbReference>
<organism evidence="9">
    <name type="scientific">Trypanosoma brucei</name>
    <dbReference type="NCBI Taxonomy" id="5691"/>
    <lineage>
        <taxon>Eukaryota</taxon>
        <taxon>Discoba</taxon>
        <taxon>Euglenozoa</taxon>
        <taxon>Kinetoplastea</taxon>
        <taxon>Metakinetoplastina</taxon>
        <taxon>Trypanosomatida</taxon>
        <taxon>Trypanosomatidae</taxon>
        <taxon>Trypanosoma</taxon>
    </lineage>
</organism>
<dbReference type="InterPro" id="IPR027446">
    <property type="entry name" value="VSG_C_dom_sf"/>
</dbReference>
<evidence type="ECO:0000256" key="5">
    <source>
        <dbReference type="ARBA" id="ARBA00023136"/>
    </source>
</evidence>
<dbReference type="AlphaFoldDB" id="A0A1J0R984"/>
<protein>
    <submittedName>
        <fullName evidence="9">Variant surface glycoprotein 1125.3097</fullName>
    </submittedName>
</protein>
<evidence type="ECO:0000313" key="9">
    <source>
        <dbReference type="EMBL" id="APD74469.1"/>
    </source>
</evidence>
<accession>A0A1J0R984</accession>
<dbReference type="GO" id="GO:0005886">
    <property type="term" value="C:plasma membrane"/>
    <property type="evidence" value="ECO:0007669"/>
    <property type="project" value="UniProtKB-SubCell"/>
</dbReference>
<feature type="compositionally biased region" description="Low complexity" evidence="8">
    <location>
        <begin position="170"/>
        <end position="185"/>
    </location>
</feature>
<keyword evidence="7" id="KW-0449">Lipoprotein</keyword>
<dbReference type="EMBL" id="KX700513">
    <property type="protein sequence ID" value="APD74469.1"/>
    <property type="molecule type" value="Genomic_DNA"/>
</dbReference>
<evidence type="ECO:0000256" key="8">
    <source>
        <dbReference type="SAM" id="MobiDB-lite"/>
    </source>
</evidence>
<feature type="region of interest" description="Disordered" evidence="8">
    <location>
        <begin position="169"/>
        <end position="209"/>
    </location>
</feature>
<evidence type="ECO:0000256" key="4">
    <source>
        <dbReference type="ARBA" id="ARBA00022622"/>
    </source>
</evidence>